<gene>
    <name evidence="2" type="ORF">Scep_013389</name>
</gene>
<dbReference type="EMBL" id="JBBNAG010000005">
    <property type="protein sequence ID" value="KAK9133861.1"/>
    <property type="molecule type" value="Genomic_DNA"/>
</dbReference>
<feature type="domain" description="YegS/DAGK C-terminal" evidence="1">
    <location>
        <begin position="164"/>
        <end position="242"/>
    </location>
</feature>
<dbReference type="Proteomes" id="UP001419268">
    <property type="component" value="Unassembled WGS sequence"/>
</dbReference>
<dbReference type="Pfam" id="PF19279">
    <property type="entry name" value="YegS_C"/>
    <property type="match status" value="1"/>
</dbReference>
<dbReference type="GO" id="GO:0001727">
    <property type="term" value="F:lipid kinase activity"/>
    <property type="evidence" value="ECO:0007669"/>
    <property type="project" value="TreeGrafter"/>
</dbReference>
<dbReference type="AlphaFoldDB" id="A0AAP0JI88"/>
<dbReference type="InterPro" id="IPR016064">
    <property type="entry name" value="NAD/diacylglycerol_kinase_sf"/>
</dbReference>
<sequence length="275" mass="30721">MAKSLLDSVEEDCSASNSTLAIIRGHKRSLDVTTVMQGETKFFSVLMLAWGLVADIDIESEKYRWMGSSRLDFYALLRIINLRKYNGRLFFVPAPGYEEYGKATNEIKKFMGNLDTQDQCQVDTLKQHCYGGPDICLEALEWRSVDGPFISVWLHNVPWGSEDTMAAPHAQFSDGYLDLVVMMDCPKSNLLAMMSKMNDGSYVKSPYVLYLKVKAFILEPGQCVGDPSRGGIIDSDGEVLARGEGTYKYGKNDLMKYGPVQITVDQGLATLFSPR</sequence>
<dbReference type="Gene3D" id="2.60.200.40">
    <property type="match status" value="1"/>
</dbReference>
<proteinExistence type="predicted"/>
<dbReference type="GO" id="GO:0005737">
    <property type="term" value="C:cytoplasm"/>
    <property type="evidence" value="ECO:0007669"/>
    <property type="project" value="TreeGrafter"/>
</dbReference>
<reference evidence="2 3" key="1">
    <citation type="submission" date="2024-01" db="EMBL/GenBank/DDBJ databases">
        <title>Genome assemblies of Stephania.</title>
        <authorList>
            <person name="Yang L."/>
        </authorList>
    </citation>
    <scope>NUCLEOTIDE SEQUENCE [LARGE SCALE GENOMIC DNA]</scope>
    <source>
        <strain evidence="2">JXDWG</strain>
        <tissue evidence="2">Leaf</tissue>
    </source>
</reference>
<dbReference type="GO" id="GO:0046512">
    <property type="term" value="P:sphingosine biosynthetic process"/>
    <property type="evidence" value="ECO:0007669"/>
    <property type="project" value="TreeGrafter"/>
</dbReference>
<organism evidence="2 3">
    <name type="scientific">Stephania cephalantha</name>
    <dbReference type="NCBI Taxonomy" id="152367"/>
    <lineage>
        <taxon>Eukaryota</taxon>
        <taxon>Viridiplantae</taxon>
        <taxon>Streptophyta</taxon>
        <taxon>Embryophyta</taxon>
        <taxon>Tracheophyta</taxon>
        <taxon>Spermatophyta</taxon>
        <taxon>Magnoliopsida</taxon>
        <taxon>Ranunculales</taxon>
        <taxon>Menispermaceae</taxon>
        <taxon>Menispermoideae</taxon>
        <taxon>Cissampelideae</taxon>
        <taxon>Stephania</taxon>
    </lineage>
</organism>
<comment type="caution">
    <text evidence="2">The sequence shown here is derived from an EMBL/GenBank/DDBJ whole genome shotgun (WGS) entry which is preliminary data.</text>
</comment>
<evidence type="ECO:0000313" key="2">
    <source>
        <dbReference type="EMBL" id="KAK9133861.1"/>
    </source>
</evidence>
<dbReference type="PANTHER" id="PTHR12358:SF31">
    <property type="entry name" value="ACYLGLYCEROL KINASE, MITOCHONDRIAL"/>
    <property type="match status" value="1"/>
</dbReference>
<evidence type="ECO:0000313" key="3">
    <source>
        <dbReference type="Proteomes" id="UP001419268"/>
    </source>
</evidence>
<protein>
    <recommendedName>
        <fullName evidence="1">YegS/DAGK C-terminal domain-containing protein</fullName>
    </recommendedName>
</protein>
<dbReference type="InterPro" id="IPR045540">
    <property type="entry name" value="YegS/DAGK_C"/>
</dbReference>
<keyword evidence="3" id="KW-1185">Reference proteome</keyword>
<accession>A0AAP0JI88</accession>
<name>A0AAP0JI88_9MAGN</name>
<dbReference type="GO" id="GO:0016773">
    <property type="term" value="F:phosphotransferase activity, alcohol group as acceptor"/>
    <property type="evidence" value="ECO:0007669"/>
    <property type="project" value="UniProtKB-ARBA"/>
</dbReference>
<evidence type="ECO:0000259" key="1">
    <source>
        <dbReference type="Pfam" id="PF19279"/>
    </source>
</evidence>
<dbReference type="GO" id="GO:0016020">
    <property type="term" value="C:membrane"/>
    <property type="evidence" value="ECO:0007669"/>
    <property type="project" value="TreeGrafter"/>
</dbReference>
<dbReference type="InterPro" id="IPR050187">
    <property type="entry name" value="Lipid_Phosphate_FormReg"/>
</dbReference>
<dbReference type="PANTHER" id="PTHR12358">
    <property type="entry name" value="SPHINGOSINE KINASE"/>
    <property type="match status" value="1"/>
</dbReference>
<dbReference type="SUPFAM" id="SSF111331">
    <property type="entry name" value="NAD kinase/diacylglycerol kinase-like"/>
    <property type="match status" value="1"/>
</dbReference>